<keyword evidence="2" id="KW-0326">Glycosidase</keyword>
<dbReference type="SUPFAM" id="SSF51445">
    <property type="entry name" value="(Trans)glycosidases"/>
    <property type="match status" value="1"/>
</dbReference>
<comment type="caution">
    <text evidence="4">The sequence shown here is derived from an EMBL/GenBank/DDBJ whole genome shotgun (WGS) entry which is preliminary data.</text>
</comment>
<dbReference type="GO" id="GO:0004553">
    <property type="term" value="F:hydrolase activity, hydrolyzing O-glycosyl compounds"/>
    <property type="evidence" value="ECO:0007669"/>
    <property type="project" value="InterPro"/>
</dbReference>
<gene>
    <name evidence="4" type="ORF">Pta02_21720</name>
</gene>
<dbReference type="CDD" id="cd02857">
    <property type="entry name" value="E_set_CDase_PDE_N"/>
    <property type="match status" value="1"/>
</dbReference>
<proteinExistence type="predicted"/>
<dbReference type="InterPro" id="IPR006047">
    <property type="entry name" value="GH13_cat_dom"/>
</dbReference>
<dbReference type="SMART" id="SM00642">
    <property type="entry name" value="Aamy"/>
    <property type="match status" value="1"/>
</dbReference>
<keyword evidence="1" id="KW-0378">Hydrolase</keyword>
<dbReference type="Gene3D" id="3.20.20.80">
    <property type="entry name" value="Glycosidases"/>
    <property type="match status" value="1"/>
</dbReference>
<dbReference type="InterPro" id="IPR004185">
    <property type="entry name" value="Glyco_hydro_13_lg-like_dom"/>
</dbReference>
<protein>
    <submittedName>
        <fullName evidence="4">Alpha-glycosidase</fullName>
    </submittedName>
</protein>
<dbReference type="Proteomes" id="UP000634476">
    <property type="component" value="Unassembled WGS sequence"/>
</dbReference>
<dbReference type="InterPro" id="IPR017853">
    <property type="entry name" value="GH"/>
</dbReference>
<dbReference type="EMBL" id="BOOK01000014">
    <property type="protein sequence ID" value="GII00164.1"/>
    <property type="molecule type" value="Genomic_DNA"/>
</dbReference>
<dbReference type="PANTHER" id="PTHR10357">
    <property type="entry name" value="ALPHA-AMYLASE FAMILY MEMBER"/>
    <property type="match status" value="1"/>
</dbReference>
<dbReference type="PANTHER" id="PTHR10357:SF210">
    <property type="entry name" value="MALTODEXTRIN GLUCOSIDASE"/>
    <property type="match status" value="1"/>
</dbReference>
<sequence>MTSPARPRPAPHHDGAALNAPHHDGAALYVADEAPVLGDTVTVLVRVPRADGAERVWIRSPHDGEPAFSAGTLDRVTAAETWWRCGLRVRNPVTGYRFLLDGGPRGYRWLNGAGVHAHDVPDTADFRLSTADPPPDWARDGYVYQIFLDRFARSAAAAGRPPPPWAEPAQWDDPVVSTGTSTGRQFYGGDLDGVTEHLDHLGALGVDTLYLTPFFPAESNHRYNASSFHAVDPLLGGDEALVRLARQVHARGWHLLGDLTVNHCGDTHPWFRRALADPEAAERRFFYFAGPRSDRYADWLGHRSLPKFRHTSAELRRRLLDGPKSVAGRWLDPPYGLDGWRVDVANMAGRHGAEDVNAEVARGLRATLRQVSPQALLLAEHCHDASADLAGDGWHGTMNYSGFTRPLWAWVRSPEPQDHHYLGLPVRAPRLGAESFARAVRAFSAAVPWRSAAASWSLLGSHDSARIRTVVGAPEVAEVAAGLLFTMVGTPMVFAGDEIGLEGRLGEDARRPFPWHRRDRWDRRTMVCYRRLAALRREHEALRRGGLRWVHAAGDALCFLRESARERLLVLAARAPHRPLRLPAAPLGLTGEAPNLYGGADPLRAAPGEPVTLPGDGPAFQVWRLA</sequence>
<reference evidence="4" key="1">
    <citation type="submission" date="2021-01" db="EMBL/GenBank/DDBJ databases">
        <title>Whole genome shotgun sequence of Planobispora takensis NBRC 109077.</title>
        <authorList>
            <person name="Komaki H."/>
            <person name="Tamura T."/>
        </authorList>
    </citation>
    <scope>NUCLEOTIDE SEQUENCE</scope>
    <source>
        <strain evidence="4">NBRC 109077</strain>
    </source>
</reference>
<organism evidence="4 5">
    <name type="scientific">Planobispora takensis</name>
    <dbReference type="NCBI Taxonomy" id="1367882"/>
    <lineage>
        <taxon>Bacteria</taxon>
        <taxon>Bacillati</taxon>
        <taxon>Actinomycetota</taxon>
        <taxon>Actinomycetes</taxon>
        <taxon>Streptosporangiales</taxon>
        <taxon>Streptosporangiaceae</taxon>
        <taxon>Planobispora</taxon>
    </lineage>
</organism>
<dbReference type="RefSeq" id="WP_203874590.1">
    <property type="nucleotide sequence ID" value="NZ_BOOK01000014.1"/>
</dbReference>
<accession>A0A8J3ST48</accession>
<evidence type="ECO:0000256" key="2">
    <source>
        <dbReference type="ARBA" id="ARBA00023295"/>
    </source>
</evidence>
<evidence type="ECO:0000313" key="5">
    <source>
        <dbReference type="Proteomes" id="UP000634476"/>
    </source>
</evidence>
<dbReference type="GO" id="GO:0005975">
    <property type="term" value="P:carbohydrate metabolic process"/>
    <property type="evidence" value="ECO:0007669"/>
    <property type="project" value="InterPro"/>
</dbReference>
<dbReference type="AlphaFoldDB" id="A0A8J3ST48"/>
<feature type="domain" description="Glycosyl hydrolase family 13 catalytic" evidence="3">
    <location>
        <begin position="145"/>
        <end position="536"/>
    </location>
</feature>
<evidence type="ECO:0000259" key="3">
    <source>
        <dbReference type="SMART" id="SM00642"/>
    </source>
</evidence>
<keyword evidence="5" id="KW-1185">Reference proteome</keyword>
<name>A0A8J3ST48_9ACTN</name>
<evidence type="ECO:0000313" key="4">
    <source>
        <dbReference type="EMBL" id="GII00164.1"/>
    </source>
</evidence>
<dbReference type="CDD" id="cd11338">
    <property type="entry name" value="AmyAc_CMD"/>
    <property type="match status" value="1"/>
</dbReference>
<dbReference type="Pfam" id="PF00128">
    <property type="entry name" value="Alpha-amylase"/>
    <property type="match status" value="1"/>
</dbReference>
<evidence type="ECO:0000256" key="1">
    <source>
        <dbReference type="ARBA" id="ARBA00022801"/>
    </source>
</evidence>